<feature type="compositionally biased region" description="Low complexity" evidence="1">
    <location>
        <begin position="213"/>
        <end position="225"/>
    </location>
</feature>
<gene>
    <name evidence="4" type="ORF">KGD82_12010</name>
</gene>
<dbReference type="Proteomes" id="UP000682416">
    <property type="component" value="Chromosome"/>
</dbReference>
<proteinExistence type="predicted"/>
<evidence type="ECO:0000313" key="5">
    <source>
        <dbReference type="Proteomes" id="UP000682416"/>
    </source>
</evidence>
<dbReference type="InterPro" id="IPR003696">
    <property type="entry name" value="Carbtransf_dom"/>
</dbReference>
<feature type="compositionally biased region" description="Low complexity" evidence="1">
    <location>
        <begin position="124"/>
        <end position="165"/>
    </location>
</feature>
<feature type="domain" description="Methyltransferase" evidence="3">
    <location>
        <begin position="57"/>
        <end position="103"/>
    </location>
</feature>
<reference evidence="4" key="1">
    <citation type="submission" date="2021-05" db="EMBL/GenBank/DDBJ databases">
        <authorList>
            <person name="Kaiqin L."/>
            <person name="Jian G."/>
        </authorList>
    </citation>
    <scope>NUCLEOTIDE SEQUENCE</scope>
    <source>
        <strain evidence="4">HDS5</strain>
    </source>
</reference>
<dbReference type="Gene3D" id="3.30.420.40">
    <property type="match status" value="1"/>
</dbReference>
<keyword evidence="4" id="KW-0489">Methyltransferase</keyword>
<evidence type="ECO:0000313" key="4">
    <source>
        <dbReference type="EMBL" id="QVJ02872.1"/>
    </source>
</evidence>
<evidence type="ECO:0000259" key="2">
    <source>
        <dbReference type="Pfam" id="PF02543"/>
    </source>
</evidence>
<dbReference type="InterPro" id="IPR029063">
    <property type="entry name" value="SAM-dependent_MTases_sf"/>
</dbReference>
<dbReference type="GO" id="GO:0008168">
    <property type="term" value="F:methyltransferase activity"/>
    <property type="evidence" value="ECO:0007669"/>
    <property type="project" value="UniProtKB-KW"/>
</dbReference>
<dbReference type="InterPro" id="IPR041698">
    <property type="entry name" value="Methyltransf_25"/>
</dbReference>
<feature type="compositionally biased region" description="Low complexity" evidence="1">
    <location>
        <begin position="178"/>
        <end position="195"/>
    </location>
</feature>
<organism evidence="4 5">
    <name type="scientific">Nocardiopsis eucommiae</name>
    <dbReference type="NCBI Taxonomy" id="2831970"/>
    <lineage>
        <taxon>Bacteria</taxon>
        <taxon>Bacillati</taxon>
        <taxon>Actinomycetota</taxon>
        <taxon>Actinomycetes</taxon>
        <taxon>Streptosporangiales</taxon>
        <taxon>Nocardiopsidaceae</taxon>
        <taxon>Nocardiopsis</taxon>
    </lineage>
</organism>
<dbReference type="CDD" id="cd02440">
    <property type="entry name" value="AdoMet_MTases"/>
    <property type="match status" value="1"/>
</dbReference>
<keyword evidence="5" id="KW-1185">Reference proteome</keyword>
<accession>A0A975QLY2</accession>
<name>A0A975QLY2_9ACTN</name>
<dbReference type="Pfam" id="PF02543">
    <property type="entry name" value="Carbam_trans_N"/>
    <property type="match status" value="1"/>
</dbReference>
<dbReference type="AlphaFoldDB" id="A0A975QLY2"/>
<sequence>MQGQPQLDLPEPYAATADVYDRLVDYAITQWGESPRQQMADFVEDVWVERAQRVRRVLELCCGTGLMTRQLVERGYEVTAVDRSETMLALARERLGDRADFRRIELPDALPEGPTRWCAPPRPSTTSPTRRPSARPSAPWRRCCRPAGSSSSTSRPPPSSRGTGATACGPGTRVTWRSSGTSPASPTPPTAICTTRSSPGRATAPTRGPVRCTGSTRSRTTTSAPRPTPPGSPTPGSTRTTRPDRSASPPATRPGCSPARERSDPMLVCGLKLTHDGGLALIEDGRLVTSVEAEKLDNNRRFQPLDRLETVADVLAAEGVAVTDVDRFVVDGWFAPSARTRTPPSWST</sequence>
<evidence type="ECO:0000256" key="1">
    <source>
        <dbReference type="SAM" id="MobiDB-lite"/>
    </source>
</evidence>
<dbReference type="Pfam" id="PF13649">
    <property type="entry name" value="Methyltransf_25"/>
    <property type="match status" value="1"/>
</dbReference>
<dbReference type="EMBL" id="CP074402">
    <property type="protein sequence ID" value="QVJ02872.1"/>
    <property type="molecule type" value="Genomic_DNA"/>
</dbReference>
<dbReference type="KEGG" id="nec:KGD82_12010"/>
<protein>
    <submittedName>
        <fullName evidence="4">Methyltransferase domain-containing protein</fullName>
    </submittedName>
</protein>
<keyword evidence="4" id="KW-0808">Transferase</keyword>
<dbReference type="GO" id="GO:0032259">
    <property type="term" value="P:methylation"/>
    <property type="evidence" value="ECO:0007669"/>
    <property type="project" value="UniProtKB-KW"/>
</dbReference>
<dbReference type="Gene3D" id="3.40.50.150">
    <property type="entry name" value="Vaccinia Virus protein VP39"/>
    <property type="match status" value="1"/>
</dbReference>
<feature type="domain" description="Carbamoyltransferase" evidence="2">
    <location>
        <begin position="268"/>
        <end position="333"/>
    </location>
</feature>
<evidence type="ECO:0000259" key="3">
    <source>
        <dbReference type="Pfam" id="PF13649"/>
    </source>
</evidence>
<feature type="region of interest" description="Disordered" evidence="1">
    <location>
        <begin position="110"/>
        <end position="263"/>
    </location>
</feature>
<dbReference type="SUPFAM" id="SSF53335">
    <property type="entry name" value="S-adenosyl-L-methionine-dependent methyltransferases"/>
    <property type="match status" value="1"/>
</dbReference>